<dbReference type="EMBL" id="PP911589">
    <property type="protein sequence ID" value="XCA47415.1"/>
    <property type="molecule type" value="Genomic_DNA"/>
</dbReference>
<feature type="transmembrane region" description="Helical" evidence="1">
    <location>
        <begin position="37"/>
        <end position="55"/>
    </location>
</feature>
<evidence type="ECO:0000313" key="2">
    <source>
        <dbReference type="EMBL" id="XCA47415.1"/>
    </source>
</evidence>
<protein>
    <submittedName>
        <fullName evidence="2">Uncharacterized protein</fullName>
    </submittedName>
</protein>
<organism evidence="2">
    <name type="scientific">Micromonas commoda virus</name>
    <dbReference type="NCBI Taxonomy" id="3057169"/>
    <lineage>
        <taxon>Viruses</taxon>
        <taxon>Varidnaviria</taxon>
        <taxon>Bamfordvirae</taxon>
        <taxon>Nucleocytoviricota</taxon>
        <taxon>Megaviricetes</taxon>
        <taxon>Algavirales</taxon>
        <taxon>Phycodnaviridae</taxon>
    </lineage>
</organism>
<sequence>MDEYFRDPASAAMIAAGLTALYIHGKARLNDEGTLSTSAYAKPAALVAILVYFIVSNGLGKRETISTDPF</sequence>
<proteinExistence type="predicted"/>
<accession>A0AAU7YPE3</accession>
<keyword evidence="1" id="KW-1133">Transmembrane helix</keyword>
<reference evidence="2" key="1">
    <citation type="submission" date="2024-06" db="EMBL/GenBank/DDBJ databases">
        <title>Evidence of context-dependent and transient costs of resisting viral infection in isolates of the marine microalga Micromonas sp. (class Mamiellophyceae).</title>
        <authorList>
            <person name="Bedi de Silva A."/>
            <person name="Schvarcz C.R."/>
            <person name="Steward G.R."/>
            <person name="Edwards K.F."/>
        </authorList>
    </citation>
    <scope>NUCLEOTIDE SEQUENCE</scope>
    <source>
        <strain evidence="2">McV-KB2</strain>
    </source>
</reference>
<dbReference type="Pfam" id="PF19149">
    <property type="entry name" value="DUF5831"/>
    <property type="match status" value="1"/>
</dbReference>
<dbReference type="InterPro" id="IPR043871">
    <property type="entry name" value="DUF5831"/>
</dbReference>
<keyword evidence="1" id="KW-0472">Membrane</keyword>
<keyword evidence="1" id="KW-0812">Transmembrane</keyword>
<name>A0AAU7YPE3_9PHYC</name>
<evidence type="ECO:0000256" key="1">
    <source>
        <dbReference type="SAM" id="Phobius"/>
    </source>
</evidence>